<dbReference type="Proteomes" id="UP000824469">
    <property type="component" value="Unassembled WGS sequence"/>
</dbReference>
<feature type="domain" description="Toprim" evidence="2">
    <location>
        <begin position="167"/>
        <end position="251"/>
    </location>
</feature>
<dbReference type="PANTHER" id="PTHR42785:SF1">
    <property type="entry name" value="DNA TOPOISOMERASE"/>
    <property type="match status" value="1"/>
</dbReference>
<dbReference type="Pfam" id="PF01751">
    <property type="entry name" value="Toprim"/>
    <property type="match status" value="1"/>
</dbReference>
<dbReference type="PANTHER" id="PTHR42785">
    <property type="entry name" value="DNA TOPOISOMERASE, TYPE IA, CORE"/>
    <property type="match status" value="1"/>
</dbReference>
<reference evidence="3 4" key="1">
    <citation type="journal article" date="2021" name="Nat. Plants">
        <title>The Taxus genome provides insights into paclitaxel biosynthesis.</title>
        <authorList>
            <person name="Xiong X."/>
            <person name="Gou J."/>
            <person name="Liao Q."/>
            <person name="Li Y."/>
            <person name="Zhou Q."/>
            <person name="Bi G."/>
            <person name="Li C."/>
            <person name="Du R."/>
            <person name="Wang X."/>
            <person name="Sun T."/>
            <person name="Guo L."/>
            <person name="Liang H."/>
            <person name="Lu P."/>
            <person name="Wu Y."/>
            <person name="Zhang Z."/>
            <person name="Ro D.K."/>
            <person name="Shang Y."/>
            <person name="Huang S."/>
            <person name="Yan J."/>
        </authorList>
    </citation>
    <scope>NUCLEOTIDE SEQUENCE [LARGE SCALE GENOMIC DNA]</scope>
    <source>
        <strain evidence="3">Ta-2019</strain>
    </source>
</reference>
<comment type="caution">
    <text evidence="3">The sequence shown here is derived from an EMBL/GenBank/DDBJ whole genome shotgun (WGS) entry which is preliminary data.</text>
</comment>
<feature type="compositionally biased region" description="Basic and acidic residues" evidence="1">
    <location>
        <begin position="147"/>
        <end position="160"/>
    </location>
</feature>
<feature type="region of interest" description="Disordered" evidence="1">
    <location>
        <begin position="139"/>
        <end position="160"/>
    </location>
</feature>
<sequence>KTDAKASTKQQAKSGPKAKVDKAGQPAKKNLKTQKTNEKDLNEKSEAGDCLMKVTISDKLQSKSNPREKASKGNQLKKNNLKTKKASANLSQVVSSEISSRGNIEPAQDAEERSATKGNARFFKDTGATKLPKADKKLLVNNNCGSDNEKHVNTKQKENTTAHAKEKVVVVVESETKAKAIQKYLGDKFVVLASYGHVRDLAPRAGSVRPNEDFIMIWEVPSTAWIHIKRIEGALTGYDSEAQIFLLYLHN</sequence>
<feature type="region of interest" description="Disordered" evidence="1">
    <location>
        <begin position="1"/>
        <end position="120"/>
    </location>
</feature>
<dbReference type="PROSITE" id="PS50880">
    <property type="entry name" value="TOPRIM"/>
    <property type="match status" value="1"/>
</dbReference>
<dbReference type="GO" id="GO:0003677">
    <property type="term" value="F:DNA binding"/>
    <property type="evidence" value="ECO:0007669"/>
    <property type="project" value="InterPro"/>
</dbReference>
<accession>A0AA38CA77</accession>
<dbReference type="InterPro" id="IPR000380">
    <property type="entry name" value="Topo_IA"/>
</dbReference>
<gene>
    <name evidence="3" type="ORF">KI387_042221</name>
</gene>
<protein>
    <recommendedName>
        <fullName evidence="2">Toprim domain-containing protein</fullName>
    </recommendedName>
</protein>
<dbReference type="GO" id="GO:0003917">
    <property type="term" value="F:DNA topoisomerase type I (single strand cut, ATP-independent) activity"/>
    <property type="evidence" value="ECO:0007669"/>
    <property type="project" value="InterPro"/>
</dbReference>
<name>A0AA38CA77_TAXCH</name>
<keyword evidence="4" id="KW-1185">Reference proteome</keyword>
<dbReference type="AlphaFoldDB" id="A0AA38CA77"/>
<organism evidence="3 4">
    <name type="scientific">Taxus chinensis</name>
    <name type="common">Chinese yew</name>
    <name type="synonym">Taxus wallichiana var. chinensis</name>
    <dbReference type="NCBI Taxonomy" id="29808"/>
    <lineage>
        <taxon>Eukaryota</taxon>
        <taxon>Viridiplantae</taxon>
        <taxon>Streptophyta</taxon>
        <taxon>Embryophyta</taxon>
        <taxon>Tracheophyta</taxon>
        <taxon>Spermatophyta</taxon>
        <taxon>Pinopsida</taxon>
        <taxon>Pinidae</taxon>
        <taxon>Conifers II</taxon>
        <taxon>Cupressales</taxon>
        <taxon>Taxaceae</taxon>
        <taxon>Taxus</taxon>
    </lineage>
</organism>
<feature type="compositionally biased region" description="Basic and acidic residues" evidence="1">
    <location>
        <begin position="35"/>
        <end position="47"/>
    </location>
</feature>
<dbReference type="SUPFAM" id="SSF56712">
    <property type="entry name" value="Prokaryotic type I DNA topoisomerase"/>
    <property type="match status" value="1"/>
</dbReference>
<evidence type="ECO:0000256" key="1">
    <source>
        <dbReference type="SAM" id="MobiDB-lite"/>
    </source>
</evidence>
<proteinExistence type="predicted"/>
<dbReference type="GO" id="GO:0006265">
    <property type="term" value="P:DNA topological change"/>
    <property type="evidence" value="ECO:0007669"/>
    <property type="project" value="InterPro"/>
</dbReference>
<evidence type="ECO:0000313" key="3">
    <source>
        <dbReference type="EMBL" id="KAH9292593.1"/>
    </source>
</evidence>
<dbReference type="InterPro" id="IPR006171">
    <property type="entry name" value="TOPRIM_dom"/>
</dbReference>
<dbReference type="Gene3D" id="3.40.50.140">
    <property type="match status" value="1"/>
</dbReference>
<dbReference type="InterPro" id="IPR023405">
    <property type="entry name" value="Topo_IA_core_domain"/>
</dbReference>
<feature type="compositionally biased region" description="Polar residues" evidence="1">
    <location>
        <begin position="91"/>
        <end position="102"/>
    </location>
</feature>
<evidence type="ECO:0000259" key="2">
    <source>
        <dbReference type="PROSITE" id="PS50880"/>
    </source>
</evidence>
<dbReference type="EMBL" id="JAHRHJ020002819">
    <property type="protein sequence ID" value="KAH9292593.1"/>
    <property type="molecule type" value="Genomic_DNA"/>
</dbReference>
<evidence type="ECO:0000313" key="4">
    <source>
        <dbReference type="Proteomes" id="UP000824469"/>
    </source>
</evidence>
<feature type="non-terminal residue" evidence="3">
    <location>
        <position position="1"/>
    </location>
</feature>